<gene>
    <name evidence="4" type="ORF">R5R35_010711</name>
</gene>
<comment type="caution">
    <text evidence="4">The sequence shown here is derived from an EMBL/GenBank/DDBJ whole genome shotgun (WGS) entry which is preliminary data.</text>
</comment>
<dbReference type="Proteomes" id="UP001378592">
    <property type="component" value="Unassembled WGS sequence"/>
</dbReference>
<evidence type="ECO:0000313" key="5">
    <source>
        <dbReference type="Proteomes" id="UP001378592"/>
    </source>
</evidence>
<feature type="transmembrane region" description="Helical" evidence="2">
    <location>
        <begin position="69"/>
        <end position="90"/>
    </location>
</feature>
<dbReference type="EMBL" id="JAZDUA010000473">
    <property type="protein sequence ID" value="KAK7792088.1"/>
    <property type="molecule type" value="Genomic_DNA"/>
</dbReference>
<dbReference type="Pfam" id="PF01683">
    <property type="entry name" value="EB"/>
    <property type="match status" value="1"/>
</dbReference>
<evidence type="ECO:0000256" key="2">
    <source>
        <dbReference type="SAM" id="Phobius"/>
    </source>
</evidence>
<proteinExistence type="predicted"/>
<feature type="domain" description="EB" evidence="3">
    <location>
        <begin position="86"/>
        <end position="124"/>
    </location>
</feature>
<protein>
    <recommendedName>
        <fullName evidence="3">EB domain-containing protein</fullName>
    </recommendedName>
</protein>
<evidence type="ECO:0000313" key="4">
    <source>
        <dbReference type="EMBL" id="KAK7792088.1"/>
    </source>
</evidence>
<evidence type="ECO:0000259" key="3">
    <source>
        <dbReference type="Pfam" id="PF01683"/>
    </source>
</evidence>
<accession>A0AAN9V5T6</accession>
<feature type="region of interest" description="Disordered" evidence="1">
    <location>
        <begin position="1"/>
        <end position="42"/>
    </location>
</feature>
<evidence type="ECO:0000256" key="1">
    <source>
        <dbReference type="SAM" id="MobiDB-lite"/>
    </source>
</evidence>
<name>A0AAN9V5T6_9ORTH</name>
<reference evidence="4 5" key="1">
    <citation type="submission" date="2024-03" db="EMBL/GenBank/DDBJ databases">
        <title>The genome assembly and annotation of the cricket Gryllus longicercus Weissman &amp; Gray.</title>
        <authorList>
            <person name="Szrajer S."/>
            <person name="Gray D."/>
            <person name="Ylla G."/>
        </authorList>
    </citation>
    <scope>NUCLEOTIDE SEQUENCE [LARGE SCALE GENOMIC DNA]</scope>
    <source>
        <strain evidence="4">DAG 2021-001</strain>
        <tissue evidence="4">Whole body minus gut</tissue>
    </source>
</reference>
<dbReference type="AlphaFoldDB" id="A0AAN9V5T6"/>
<keyword evidence="2" id="KW-0472">Membrane</keyword>
<keyword evidence="2" id="KW-1133">Transmembrane helix</keyword>
<keyword evidence="5" id="KW-1185">Reference proteome</keyword>
<keyword evidence="2" id="KW-0812">Transmembrane</keyword>
<dbReference type="InterPro" id="IPR006149">
    <property type="entry name" value="EB_dom"/>
</dbReference>
<organism evidence="4 5">
    <name type="scientific">Gryllus longicercus</name>
    <dbReference type="NCBI Taxonomy" id="2509291"/>
    <lineage>
        <taxon>Eukaryota</taxon>
        <taxon>Metazoa</taxon>
        <taxon>Ecdysozoa</taxon>
        <taxon>Arthropoda</taxon>
        <taxon>Hexapoda</taxon>
        <taxon>Insecta</taxon>
        <taxon>Pterygota</taxon>
        <taxon>Neoptera</taxon>
        <taxon>Polyneoptera</taxon>
        <taxon>Orthoptera</taxon>
        <taxon>Ensifera</taxon>
        <taxon>Gryllidea</taxon>
        <taxon>Grylloidea</taxon>
        <taxon>Gryllidae</taxon>
        <taxon>Gryllinae</taxon>
        <taxon>Gryllus</taxon>
    </lineage>
</organism>
<sequence>MLPRQSHRRRGGRGSGGHAAAIRGNLSGAPTPPQPHTVSDSRAAHTVALAHGSRPPRLRHPVTMVHRSALGALGALLLCSLAAALPTIVVQQDCVSDRDCLFSMTCADNKCVCRDGYHLYKDKCLGGIEATCNYDEDCIVDAYCHNHQKCACMENLLRSDDGSKCTGNVTAMGRLTDSNCHENFDCEQYGMAFCESKTNMCQCRVDAHLRGGRCWESRKLGEGCLSTDQCYTPRFAENVECDKTNHTCVCVLGSRISPDFLDCEFVDTSTATTSLSHLMALVASYILAKIVSS</sequence>
<feature type="compositionally biased region" description="Basic residues" evidence="1">
    <location>
        <begin position="1"/>
        <end position="12"/>
    </location>
</feature>